<accession>A0A4Q1HFY7</accession>
<comment type="catalytic activity">
    <reaction evidence="1">
        <text>ATP + protein L-histidine = ADP + protein N-phospho-L-histidine.</text>
        <dbReference type="EC" id="2.7.13.3"/>
    </reaction>
</comment>
<dbReference type="InterPro" id="IPR029016">
    <property type="entry name" value="GAF-like_dom_sf"/>
</dbReference>
<dbReference type="Pfam" id="PF01590">
    <property type="entry name" value="GAF"/>
    <property type="match status" value="1"/>
</dbReference>
<dbReference type="InterPro" id="IPR004358">
    <property type="entry name" value="Sig_transdc_His_kin-like_C"/>
</dbReference>
<evidence type="ECO:0000256" key="4">
    <source>
        <dbReference type="SAM" id="MobiDB-lite"/>
    </source>
</evidence>
<dbReference type="PRINTS" id="PR00344">
    <property type="entry name" value="BCTRLSENSOR"/>
</dbReference>
<evidence type="ECO:0000313" key="6">
    <source>
        <dbReference type="EMBL" id="RXN85928.1"/>
    </source>
</evidence>
<dbReference type="Gene3D" id="1.10.287.130">
    <property type="match status" value="1"/>
</dbReference>
<dbReference type="EMBL" id="PYAL01000006">
    <property type="protein sequence ID" value="RXN85928.1"/>
    <property type="molecule type" value="Genomic_DNA"/>
</dbReference>
<feature type="domain" description="Histidine kinase" evidence="5">
    <location>
        <begin position="759"/>
        <end position="974"/>
    </location>
</feature>
<dbReference type="SUPFAM" id="SSF47384">
    <property type="entry name" value="Homodimeric domain of signal transducing histidine kinase"/>
    <property type="match status" value="1"/>
</dbReference>
<dbReference type="InterPro" id="IPR036097">
    <property type="entry name" value="HisK_dim/P_sf"/>
</dbReference>
<dbReference type="SUPFAM" id="SSF55874">
    <property type="entry name" value="ATPase domain of HSP90 chaperone/DNA topoisomerase II/histidine kinase"/>
    <property type="match status" value="1"/>
</dbReference>
<evidence type="ECO:0000256" key="1">
    <source>
        <dbReference type="ARBA" id="ARBA00000085"/>
    </source>
</evidence>
<dbReference type="InterPro" id="IPR003018">
    <property type="entry name" value="GAF"/>
</dbReference>
<feature type="region of interest" description="Disordered" evidence="4">
    <location>
        <begin position="1"/>
        <end position="45"/>
    </location>
</feature>
<dbReference type="OrthoDB" id="8559580at2"/>
<evidence type="ECO:0000256" key="2">
    <source>
        <dbReference type="ARBA" id="ARBA00012438"/>
    </source>
</evidence>
<evidence type="ECO:0000313" key="7">
    <source>
        <dbReference type="Proteomes" id="UP000290849"/>
    </source>
</evidence>
<reference evidence="6 7" key="1">
    <citation type="journal article" date="2017" name="Int. J. Syst. Evol. Microbiol.">
        <title>Achromobacter aloeverae sp. nov., isolated from the root of Aloe vera (L.) Burm.f.</title>
        <authorList>
            <person name="Kuncharoen N."/>
            <person name="Muramatsu Y."/>
            <person name="Shibata C."/>
            <person name="Kamakura Y."/>
            <person name="Nakagawa Y."/>
            <person name="Tanasupawat S."/>
        </authorList>
    </citation>
    <scope>NUCLEOTIDE SEQUENCE [LARGE SCALE GENOMIC DNA]</scope>
    <source>
        <strain evidence="6 7">AVA-1</strain>
    </source>
</reference>
<evidence type="ECO:0000259" key="5">
    <source>
        <dbReference type="PROSITE" id="PS50109"/>
    </source>
</evidence>
<proteinExistence type="predicted"/>
<dbReference type="SMART" id="SM00065">
    <property type="entry name" value="GAF"/>
    <property type="match status" value="1"/>
</dbReference>
<gene>
    <name evidence="6" type="ORF">C7R54_19365</name>
</gene>
<dbReference type="Pfam" id="PF02518">
    <property type="entry name" value="HATPase_c"/>
    <property type="match status" value="1"/>
</dbReference>
<dbReference type="Gene3D" id="3.30.565.10">
    <property type="entry name" value="Histidine kinase-like ATPase, C-terminal domain"/>
    <property type="match status" value="1"/>
</dbReference>
<dbReference type="InterPro" id="IPR036890">
    <property type="entry name" value="HATPase_C_sf"/>
</dbReference>
<dbReference type="GO" id="GO:0000155">
    <property type="term" value="F:phosphorelay sensor kinase activity"/>
    <property type="evidence" value="ECO:0007669"/>
    <property type="project" value="InterPro"/>
</dbReference>
<dbReference type="InterPro" id="IPR003594">
    <property type="entry name" value="HATPase_dom"/>
</dbReference>
<dbReference type="Gene3D" id="3.30.450.40">
    <property type="match status" value="1"/>
</dbReference>
<dbReference type="PROSITE" id="PS50109">
    <property type="entry name" value="HIS_KIN"/>
    <property type="match status" value="1"/>
</dbReference>
<dbReference type="AlphaFoldDB" id="A0A4Q1HFY7"/>
<dbReference type="InterPro" id="IPR003661">
    <property type="entry name" value="HisK_dim/P_dom"/>
</dbReference>
<name>A0A4Q1HFY7_9BURK</name>
<keyword evidence="7" id="KW-1185">Reference proteome</keyword>
<feature type="compositionally biased region" description="Low complexity" evidence="4">
    <location>
        <begin position="14"/>
        <end position="26"/>
    </location>
</feature>
<dbReference type="PANTHER" id="PTHR43065">
    <property type="entry name" value="SENSOR HISTIDINE KINASE"/>
    <property type="match status" value="1"/>
</dbReference>
<sequence length="979" mass="105495">MTRNALPMRGSTFAPAASPGAPADAPMQASYGREDQLRRHGQPACEASLPRCTRLMAQADIPRAELEIDALLARALPVLDRAAVLRLKAELQTAQSDYEGAIATALAGLDMLDVHLGRHPDPDTLRQAHDAVARARARRGAHDLASLANLPATDDPRVQSAMGLLSTLISSLSVKDGLGFLHVAKMAELTLDHGVTPQSPYGLAWFGVFIASLYEEYEDGLSYGMAAKDLIARHGYEAEQLATLVAVDQVSPWTRPLWFALEHARQAVRQGPAPGELGMACHAAHHIVCDLLAMGETLRLVEEEIERGLALTRRARYRDIELILLAQQRFVRGMKGTAPDEAAGMPLADRIAQSRSQPTRFWIAFYDGMAHAYLGAWESAKASLLIAHDLEWSAPAHINVAECRLFLALALARAPSGDGDPEGRLAAVTGLRAGFERWAALNPLTFRGKLLLIDAELARLRDDALAALGHYEQAVEATRLANFPQERALAHELAARLCDEHGLRTAAVEHLRAAEAGYRALSGDSKAAQMERAYRDTLAYGGARRGAAEKMGEAAWASGLKAAQALSGEVVMERLLESLMTNIVTHAAAQYGLLLLMGAGGPTIEASARMLHDKVSVHLGSSAPTDHALPMTVLQSVLRTRQTLVLADATQQAPSLLDLADPPRLLRSVLCLPLLRGGELIGIFYLENNAAPGVFDEARTAALEVLAPQLAITLQTAQLYERLIDENNRRARAELDLRNARADLARTSHLTVMGSLAASIAHEVNQPLTAIMSSVDAGARWLKRATPDTGEALDAMEHARQNAVRAADIIRALRALAKQAPAVVEPLDPDAMVYEVLEMVRMDIDARGVRLRTRLQAGAARVDADRVQLQQVMLNLIINALDAMVDTPAAERELEVSSTLRDGRIEVVVKDRGAGIAAVTLPRIFDAFYTTKPQGMGMGLAICRSIIEAHGGTLEARPRANGGTAFRFALPAGVPMDAA</sequence>
<keyword evidence="3" id="KW-0597">Phosphoprotein</keyword>
<comment type="caution">
    <text evidence="6">The sequence shown here is derived from an EMBL/GenBank/DDBJ whole genome shotgun (WGS) entry which is preliminary data.</text>
</comment>
<protein>
    <recommendedName>
        <fullName evidence="2">histidine kinase</fullName>
        <ecNumber evidence="2">2.7.13.3</ecNumber>
    </recommendedName>
</protein>
<evidence type="ECO:0000256" key="3">
    <source>
        <dbReference type="ARBA" id="ARBA00022553"/>
    </source>
</evidence>
<dbReference type="EC" id="2.7.13.3" evidence="2"/>
<organism evidence="6 7">
    <name type="scientific">Achromobacter aloeverae</name>
    <dbReference type="NCBI Taxonomy" id="1750518"/>
    <lineage>
        <taxon>Bacteria</taxon>
        <taxon>Pseudomonadati</taxon>
        <taxon>Pseudomonadota</taxon>
        <taxon>Betaproteobacteria</taxon>
        <taxon>Burkholderiales</taxon>
        <taxon>Alcaligenaceae</taxon>
        <taxon>Achromobacter</taxon>
    </lineage>
</organism>
<dbReference type="Pfam" id="PF00512">
    <property type="entry name" value="HisKA"/>
    <property type="match status" value="1"/>
</dbReference>
<dbReference type="CDD" id="cd00082">
    <property type="entry name" value="HisKA"/>
    <property type="match status" value="1"/>
</dbReference>
<dbReference type="SMART" id="SM00387">
    <property type="entry name" value="HATPase_c"/>
    <property type="match status" value="1"/>
</dbReference>
<dbReference type="PANTHER" id="PTHR43065:SF42">
    <property type="entry name" value="TWO-COMPONENT SENSOR PPRA"/>
    <property type="match status" value="1"/>
</dbReference>
<dbReference type="InterPro" id="IPR005467">
    <property type="entry name" value="His_kinase_dom"/>
</dbReference>
<dbReference type="SMART" id="SM00388">
    <property type="entry name" value="HisKA"/>
    <property type="match status" value="1"/>
</dbReference>
<dbReference type="SUPFAM" id="SSF55781">
    <property type="entry name" value="GAF domain-like"/>
    <property type="match status" value="1"/>
</dbReference>
<dbReference type="Proteomes" id="UP000290849">
    <property type="component" value="Unassembled WGS sequence"/>
</dbReference>